<protein>
    <submittedName>
        <fullName evidence="1">Uncharacterized protein</fullName>
    </submittedName>
</protein>
<comment type="caution">
    <text evidence="1">The sequence shown here is derived from an EMBL/GenBank/DDBJ whole genome shotgun (WGS) entry which is preliminary data.</text>
</comment>
<dbReference type="RefSeq" id="WP_183315739.1">
    <property type="nucleotide sequence ID" value="NZ_JACIEN010000001.1"/>
</dbReference>
<name>A0A840BY98_9HYPH</name>
<accession>A0A840BY98</accession>
<sequence>MKRLLLLFCCLLVGACNQTSTPDAGVPAGARVAASAPAETPRRGKRNAAEIERACMEAANKAAEAQTGAAVIGSALSLVGGFGGFGGRGGMIAAQAASTGGSLIQSHAGRQARATMADCYD</sequence>
<dbReference type="AlphaFoldDB" id="A0A840BY98"/>
<reference evidence="1 2" key="1">
    <citation type="submission" date="2020-08" db="EMBL/GenBank/DDBJ databases">
        <title>Genomic Encyclopedia of Type Strains, Phase IV (KMG-IV): sequencing the most valuable type-strain genomes for metagenomic binning, comparative biology and taxonomic classification.</title>
        <authorList>
            <person name="Goeker M."/>
        </authorList>
    </citation>
    <scope>NUCLEOTIDE SEQUENCE [LARGE SCALE GENOMIC DNA]</scope>
    <source>
        <strain evidence="1 2">DSM 103737</strain>
    </source>
</reference>
<evidence type="ECO:0000313" key="1">
    <source>
        <dbReference type="EMBL" id="MBB4015746.1"/>
    </source>
</evidence>
<evidence type="ECO:0000313" key="2">
    <source>
        <dbReference type="Proteomes" id="UP000577362"/>
    </source>
</evidence>
<organism evidence="1 2">
    <name type="scientific">Chelatococcus caeni</name>
    <dbReference type="NCBI Taxonomy" id="1348468"/>
    <lineage>
        <taxon>Bacteria</taxon>
        <taxon>Pseudomonadati</taxon>
        <taxon>Pseudomonadota</taxon>
        <taxon>Alphaproteobacteria</taxon>
        <taxon>Hyphomicrobiales</taxon>
        <taxon>Chelatococcaceae</taxon>
        <taxon>Chelatococcus</taxon>
    </lineage>
</organism>
<dbReference type="Proteomes" id="UP000577362">
    <property type="component" value="Unassembled WGS sequence"/>
</dbReference>
<gene>
    <name evidence="1" type="ORF">GGR16_000752</name>
</gene>
<keyword evidence="2" id="KW-1185">Reference proteome</keyword>
<proteinExistence type="predicted"/>
<dbReference type="PROSITE" id="PS51257">
    <property type="entry name" value="PROKAR_LIPOPROTEIN"/>
    <property type="match status" value="1"/>
</dbReference>
<dbReference type="EMBL" id="JACIEN010000001">
    <property type="protein sequence ID" value="MBB4015746.1"/>
    <property type="molecule type" value="Genomic_DNA"/>
</dbReference>